<evidence type="ECO:0000313" key="11">
    <source>
        <dbReference type="Proteomes" id="UP000504615"/>
    </source>
</evidence>
<keyword evidence="11" id="KW-1185">Reference proteome</keyword>
<comment type="subcellular location">
    <subcellularLocation>
        <location evidence="1">Cell membrane</location>
        <topology evidence="1">Multi-pass membrane protein</topology>
    </subcellularLocation>
</comment>
<dbReference type="InterPro" id="IPR004117">
    <property type="entry name" value="7tm6_olfct_rcpt"/>
</dbReference>
<dbReference type="PANTHER" id="PTHR21137:SF35">
    <property type="entry name" value="ODORANT RECEPTOR 19A-RELATED"/>
    <property type="match status" value="1"/>
</dbReference>
<protein>
    <submittedName>
        <fullName evidence="12">Odorant receptor 69a</fullName>
    </submittedName>
</protein>
<organism evidence="11 12">
    <name type="scientific">Pogonomyrmex barbatus</name>
    <name type="common">red harvester ant</name>
    <dbReference type="NCBI Taxonomy" id="144034"/>
    <lineage>
        <taxon>Eukaryota</taxon>
        <taxon>Metazoa</taxon>
        <taxon>Ecdysozoa</taxon>
        <taxon>Arthropoda</taxon>
        <taxon>Hexapoda</taxon>
        <taxon>Insecta</taxon>
        <taxon>Pterygota</taxon>
        <taxon>Neoptera</taxon>
        <taxon>Endopterygota</taxon>
        <taxon>Hymenoptera</taxon>
        <taxon>Apocrita</taxon>
        <taxon>Aculeata</taxon>
        <taxon>Formicoidea</taxon>
        <taxon>Formicidae</taxon>
        <taxon>Myrmicinae</taxon>
        <taxon>Pogonomyrmex</taxon>
    </lineage>
</organism>
<dbReference type="RefSeq" id="XP_025075774.1">
    <property type="nucleotide sequence ID" value="XM_025219989.1"/>
</dbReference>
<dbReference type="Proteomes" id="UP000504615">
    <property type="component" value="Unplaced"/>
</dbReference>
<evidence type="ECO:0000256" key="5">
    <source>
        <dbReference type="ARBA" id="ARBA00022725"/>
    </source>
</evidence>
<evidence type="ECO:0000256" key="10">
    <source>
        <dbReference type="SAM" id="Phobius"/>
    </source>
</evidence>
<dbReference type="GO" id="GO:0005549">
    <property type="term" value="F:odorant binding"/>
    <property type="evidence" value="ECO:0007669"/>
    <property type="project" value="InterPro"/>
</dbReference>
<feature type="transmembrane region" description="Helical" evidence="10">
    <location>
        <begin position="29"/>
        <end position="51"/>
    </location>
</feature>
<dbReference type="GO" id="GO:0004984">
    <property type="term" value="F:olfactory receptor activity"/>
    <property type="evidence" value="ECO:0007669"/>
    <property type="project" value="InterPro"/>
</dbReference>
<dbReference type="GO" id="GO:0007165">
    <property type="term" value="P:signal transduction"/>
    <property type="evidence" value="ECO:0007669"/>
    <property type="project" value="UniProtKB-KW"/>
</dbReference>
<feature type="transmembrane region" description="Helical" evidence="10">
    <location>
        <begin position="93"/>
        <end position="117"/>
    </location>
</feature>
<dbReference type="PANTHER" id="PTHR21137">
    <property type="entry name" value="ODORANT RECEPTOR"/>
    <property type="match status" value="1"/>
</dbReference>
<accession>A0A8N1SA93</accession>
<evidence type="ECO:0000313" key="12">
    <source>
        <dbReference type="RefSeq" id="XP_025075774.1"/>
    </source>
</evidence>
<evidence type="ECO:0000256" key="1">
    <source>
        <dbReference type="ARBA" id="ARBA00004651"/>
    </source>
</evidence>
<dbReference type="Pfam" id="PF02949">
    <property type="entry name" value="7tm_6"/>
    <property type="match status" value="1"/>
</dbReference>
<evidence type="ECO:0000256" key="8">
    <source>
        <dbReference type="ARBA" id="ARBA00023170"/>
    </source>
</evidence>
<dbReference type="GeneID" id="105433720"/>
<gene>
    <name evidence="12" type="primary">LOC105433720</name>
</gene>
<keyword evidence="8 12" id="KW-0675">Receptor</keyword>
<sequence>MNMFAKDWMMSKSTQERNLMIQRAQKARILIICSYGIMGITFFFSTILPIFGITMRLTPNITDPGRPMPLQTHYIYDITKSPQYELTFISQAIYIPIAMMAYAGVDNFLSLLIFHICGQLDILQNRLIHLDKYINYHDVLKTSLAKHIDLLRAIDIIEDTYNITLLFLFIYFAILFAFYGFRLISLFDEENDISLRYFLILNYYNLFKCNKIYYAAYNNKWYTMESKVVRDLLLLMIRGSKPIYLTAGKVSPIIMTTFCSLVKTSVGYISVLHTTRS</sequence>
<evidence type="ECO:0000256" key="2">
    <source>
        <dbReference type="ARBA" id="ARBA00022475"/>
    </source>
</evidence>
<reference evidence="12" key="1">
    <citation type="submission" date="2025-08" db="UniProtKB">
        <authorList>
            <consortium name="RefSeq"/>
        </authorList>
    </citation>
    <scope>IDENTIFICATION</scope>
</reference>
<keyword evidence="3" id="KW-0716">Sensory transduction</keyword>
<evidence type="ECO:0000256" key="9">
    <source>
        <dbReference type="ARBA" id="ARBA00023224"/>
    </source>
</evidence>
<keyword evidence="5" id="KW-0552">Olfaction</keyword>
<keyword evidence="7 10" id="KW-0472">Membrane</keyword>
<keyword evidence="2" id="KW-1003">Cell membrane</keyword>
<keyword evidence="9" id="KW-0807">Transducer</keyword>
<keyword evidence="6 10" id="KW-1133">Transmembrane helix</keyword>
<name>A0A8N1SA93_9HYME</name>
<dbReference type="AlphaFoldDB" id="A0A8N1SA93"/>
<evidence type="ECO:0000256" key="7">
    <source>
        <dbReference type="ARBA" id="ARBA00023136"/>
    </source>
</evidence>
<evidence type="ECO:0000256" key="6">
    <source>
        <dbReference type="ARBA" id="ARBA00022989"/>
    </source>
</evidence>
<keyword evidence="4 10" id="KW-0812">Transmembrane</keyword>
<evidence type="ECO:0000256" key="3">
    <source>
        <dbReference type="ARBA" id="ARBA00022606"/>
    </source>
</evidence>
<dbReference type="GO" id="GO:0005886">
    <property type="term" value="C:plasma membrane"/>
    <property type="evidence" value="ECO:0007669"/>
    <property type="project" value="UniProtKB-SubCell"/>
</dbReference>
<evidence type="ECO:0000256" key="4">
    <source>
        <dbReference type="ARBA" id="ARBA00022692"/>
    </source>
</evidence>
<feature type="transmembrane region" description="Helical" evidence="10">
    <location>
        <begin position="161"/>
        <end position="181"/>
    </location>
</feature>
<proteinExistence type="predicted"/>
<dbReference type="OrthoDB" id="7634903at2759"/>